<reference evidence="3" key="1">
    <citation type="journal article" date="2019" name="Int. J. Syst. Evol. Microbiol.">
        <title>The Global Catalogue of Microorganisms (GCM) 10K type strain sequencing project: providing services to taxonomists for standard genome sequencing and annotation.</title>
        <authorList>
            <consortium name="The Broad Institute Genomics Platform"/>
            <consortium name="The Broad Institute Genome Sequencing Center for Infectious Disease"/>
            <person name="Wu L."/>
            <person name="Ma J."/>
        </authorList>
    </citation>
    <scope>NUCLEOTIDE SEQUENCE [LARGE SCALE GENOMIC DNA]</scope>
    <source>
        <strain evidence="3">JCM 12165</strain>
    </source>
</reference>
<name>A0ABW4FUM8_9PSEU</name>
<evidence type="ECO:0000313" key="2">
    <source>
        <dbReference type="EMBL" id="MFD1534020.1"/>
    </source>
</evidence>
<dbReference type="EMBL" id="JBHUCP010000028">
    <property type="protein sequence ID" value="MFD1534020.1"/>
    <property type="molecule type" value="Genomic_DNA"/>
</dbReference>
<proteinExistence type="predicted"/>
<dbReference type="RefSeq" id="WP_343973887.1">
    <property type="nucleotide sequence ID" value="NZ_BAAAJG010000005.1"/>
</dbReference>
<gene>
    <name evidence="2" type="ORF">ACFSCY_31835</name>
</gene>
<sequence>MTTTPDRLTFPPVSPMIAAGSRFPIEQLAASPAPAGLSEPGGRSFLLRFAEPVMASMYGTRGSTPKTTTGYDGQEDNESEDFNQPDFAP</sequence>
<feature type="region of interest" description="Disordered" evidence="1">
    <location>
        <begin position="56"/>
        <end position="89"/>
    </location>
</feature>
<feature type="compositionally biased region" description="Acidic residues" evidence="1">
    <location>
        <begin position="73"/>
        <end position="83"/>
    </location>
</feature>
<evidence type="ECO:0000313" key="3">
    <source>
        <dbReference type="Proteomes" id="UP001597145"/>
    </source>
</evidence>
<evidence type="ECO:0000256" key="1">
    <source>
        <dbReference type="SAM" id="MobiDB-lite"/>
    </source>
</evidence>
<accession>A0ABW4FUM8</accession>
<protein>
    <recommendedName>
        <fullName evidence="4">ATP-grasp target RiPP</fullName>
    </recommendedName>
</protein>
<organism evidence="2 3">
    <name type="scientific">Pseudonocardia aurantiaca</name>
    <dbReference type="NCBI Taxonomy" id="75290"/>
    <lineage>
        <taxon>Bacteria</taxon>
        <taxon>Bacillati</taxon>
        <taxon>Actinomycetota</taxon>
        <taxon>Actinomycetes</taxon>
        <taxon>Pseudonocardiales</taxon>
        <taxon>Pseudonocardiaceae</taxon>
        <taxon>Pseudonocardia</taxon>
    </lineage>
</organism>
<keyword evidence="3" id="KW-1185">Reference proteome</keyword>
<evidence type="ECO:0008006" key="4">
    <source>
        <dbReference type="Google" id="ProtNLM"/>
    </source>
</evidence>
<feature type="compositionally biased region" description="Polar residues" evidence="1">
    <location>
        <begin position="61"/>
        <end position="71"/>
    </location>
</feature>
<comment type="caution">
    <text evidence="2">The sequence shown here is derived from an EMBL/GenBank/DDBJ whole genome shotgun (WGS) entry which is preliminary data.</text>
</comment>
<dbReference type="Proteomes" id="UP001597145">
    <property type="component" value="Unassembled WGS sequence"/>
</dbReference>